<evidence type="ECO:0000313" key="2">
    <source>
        <dbReference type="Proteomes" id="UP000694044"/>
    </source>
</evidence>
<reference evidence="1" key="1">
    <citation type="submission" date="2021-02" db="EMBL/GenBank/DDBJ databases">
        <authorList>
            <person name="Palmer J.M."/>
        </authorList>
    </citation>
    <scope>NUCLEOTIDE SEQUENCE</scope>
    <source>
        <strain evidence="1">SCRP734</strain>
    </source>
</reference>
<dbReference type="AlphaFoldDB" id="A0A8T1VRN6"/>
<evidence type="ECO:0000313" key="1">
    <source>
        <dbReference type="EMBL" id="KAG7382703.1"/>
    </source>
</evidence>
<gene>
    <name evidence="1" type="ORF">PHYPSEUDO_004394</name>
</gene>
<keyword evidence="2" id="KW-1185">Reference proteome</keyword>
<dbReference type="Proteomes" id="UP000694044">
    <property type="component" value="Unassembled WGS sequence"/>
</dbReference>
<protein>
    <submittedName>
        <fullName evidence="1">Uncharacterized protein</fullName>
    </submittedName>
</protein>
<accession>A0A8T1VRN6</accession>
<dbReference type="EMBL" id="JAGDFM010000199">
    <property type="protein sequence ID" value="KAG7382703.1"/>
    <property type="molecule type" value="Genomic_DNA"/>
</dbReference>
<sequence>MTKRTLAIADASHSLCFNDTPAPVAASRGRLNGLQRSASACWHRNRELTMLTMHQYVADTHRKWGEVLIRCHVVGIRREAVRSDAFLRAIQARRRGATQDALDAGLYTLARPCSLQSCRAHLKEGRAW</sequence>
<comment type="caution">
    <text evidence="1">The sequence shown here is derived from an EMBL/GenBank/DDBJ whole genome shotgun (WGS) entry which is preliminary data.</text>
</comment>
<organism evidence="1 2">
    <name type="scientific">Phytophthora pseudosyringae</name>
    <dbReference type="NCBI Taxonomy" id="221518"/>
    <lineage>
        <taxon>Eukaryota</taxon>
        <taxon>Sar</taxon>
        <taxon>Stramenopiles</taxon>
        <taxon>Oomycota</taxon>
        <taxon>Peronosporomycetes</taxon>
        <taxon>Peronosporales</taxon>
        <taxon>Peronosporaceae</taxon>
        <taxon>Phytophthora</taxon>
    </lineage>
</organism>
<name>A0A8T1VRN6_9STRA</name>
<proteinExistence type="predicted"/>